<dbReference type="PANTHER" id="PTHR43317:SF1">
    <property type="entry name" value="THERMOSPERMINE SYNTHASE ACAULIS5"/>
    <property type="match status" value="1"/>
</dbReference>
<dbReference type="CDD" id="cd02440">
    <property type="entry name" value="AdoMet_MTases"/>
    <property type="match status" value="1"/>
</dbReference>
<dbReference type="EMBL" id="LNKA01000001">
    <property type="protein sequence ID" value="KTC65967.1"/>
    <property type="molecule type" value="Genomic_DNA"/>
</dbReference>
<keyword evidence="4" id="KW-1185">Reference proteome</keyword>
<dbReference type="PANTHER" id="PTHR43317">
    <property type="entry name" value="THERMOSPERMINE SYNTHASE ACAULIS5"/>
    <property type="match status" value="1"/>
</dbReference>
<geneLocation type="plasmid" evidence="3 5">
    <name>29</name>
</geneLocation>
<protein>
    <submittedName>
        <fullName evidence="2">Spermidine synthase</fullName>
    </submittedName>
</protein>
<name>A0A0W0R4F6_9GAMM</name>
<gene>
    <name evidence="2" type="ORF">Lade_0625</name>
    <name evidence="3" type="ORF">NCTC12735_01940</name>
</gene>
<dbReference type="EMBL" id="LR134438">
    <property type="protein sequence ID" value="VEH86291.1"/>
    <property type="molecule type" value="Genomic_DNA"/>
</dbReference>
<dbReference type="STRING" id="45056.Lade_0625"/>
<dbReference type="AlphaFoldDB" id="A0A0W0R4F6"/>
<dbReference type="Gene3D" id="3.40.50.150">
    <property type="entry name" value="Vaccinia Virus protein VP39"/>
    <property type="match status" value="1"/>
</dbReference>
<dbReference type="OrthoDB" id="5647652at2"/>
<organism evidence="2 4">
    <name type="scientific">Legionella adelaidensis</name>
    <dbReference type="NCBI Taxonomy" id="45056"/>
    <lineage>
        <taxon>Bacteria</taxon>
        <taxon>Pseudomonadati</taxon>
        <taxon>Pseudomonadota</taxon>
        <taxon>Gammaproteobacteria</taxon>
        <taxon>Legionellales</taxon>
        <taxon>Legionellaceae</taxon>
        <taxon>Legionella</taxon>
    </lineage>
</organism>
<dbReference type="GO" id="GO:0006596">
    <property type="term" value="P:polyamine biosynthetic process"/>
    <property type="evidence" value="ECO:0007669"/>
    <property type="project" value="UniProtKB-KW"/>
</dbReference>
<dbReference type="KEGG" id="ladl:NCTC12735_01940"/>
<evidence type="ECO:0000313" key="2">
    <source>
        <dbReference type="EMBL" id="KTC65967.1"/>
    </source>
</evidence>
<dbReference type="SUPFAM" id="SSF53335">
    <property type="entry name" value="S-adenosyl-L-methionine-dependent methyltransferases"/>
    <property type="match status" value="1"/>
</dbReference>
<proteinExistence type="predicted"/>
<dbReference type="PATRIC" id="fig|45056.6.peg.647"/>
<dbReference type="InterPro" id="IPR029063">
    <property type="entry name" value="SAM-dependent_MTases_sf"/>
</dbReference>
<keyword evidence="1" id="KW-0620">Polyamine biosynthesis</keyword>
<dbReference type="RefSeq" id="WP_058461685.1">
    <property type="nucleotide sequence ID" value="NZ_CAAAHS010000004.1"/>
</dbReference>
<keyword evidence="3" id="KW-0614">Plasmid</keyword>
<evidence type="ECO:0000313" key="4">
    <source>
        <dbReference type="Proteomes" id="UP000054859"/>
    </source>
</evidence>
<accession>A0A0W0R4F6</accession>
<dbReference type="Pfam" id="PF01564">
    <property type="entry name" value="Spermine_synth"/>
    <property type="match status" value="1"/>
</dbReference>
<reference evidence="2 4" key="1">
    <citation type="submission" date="2015-11" db="EMBL/GenBank/DDBJ databases">
        <title>Identification of large and diverse effector repertoires of 38 Legionella species.</title>
        <authorList>
            <person name="Burstein D."/>
            <person name="Amaro F."/>
            <person name="Zusman T."/>
            <person name="Lifshitz Z."/>
            <person name="Cohen O."/>
            <person name="Gilbert J.A."/>
            <person name="Pupko T."/>
            <person name="Shuman H.A."/>
            <person name="Segal G."/>
        </authorList>
    </citation>
    <scope>NUCLEOTIDE SEQUENCE [LARGE SCALE GENOMIC DNA]</scope>
    <source>
        <strain evidence="2 4">1762-AUS-E</strain>
    </source>
</reference>
<sequence length="244" mass="27840">MLFKTLFKQCILRTSNNVCVFDNYFYRWLTLGSEAVQTLIRIQSPEKPQLEYIKPIASLINCNPGNVCLLGLGGGGIAHAISNSLKKFNYTITAIEKSMEVISIAKNFFFVDQLTNLNIINKDAFHFTQQTATKFEYCIVDLFEAKNFPLHCINEDFFLNCKKILAPNGILIVNLANAVEQWPIFKLIRHSFNLSILCMAIYKTSNILIFAMNNENPNGLLELMKRNALINKIVWDEKWGSIVT</sequence>
<evidence type="ECO:0000313" key="3">
    <source>
        <dbReference type="EMBL" id="VEH86291.1"/>
    </source>
</evidence>
<dbReference type="Proteomes" id="UP000054859">
    <property type="component" value="Unassembled WGS sequence"/>
</dbReference>
<dbReference type="Proteomes" id="UP000281170">
    <property type="component" value="Plasmid 29"/>
</dbReference>
<reference evidence="3 5" key="2">
    <citation type="submission" date="2018-12" db="EMBL/GenBank/DDBJ databases">
        <authorList>
            <consortium name="Pathogen Informatics"/>
        </authorList>
    </citation>
    <scope>NUCLEOTIDE SEQUENCE [LARGE SCALE GENOMIC DNA]</scope>
    <source>
        <strain evidence="3 5">NCTC12735</strain>
        <plasmid evidence="5">29</plasmid>
    </source>
</reference>
<evidence type="ECO:0000313" key="5">
    <source>
        <dbReference type="Proteomes" id="UP000281170"/>
    </source>
</evidence>
<evidence type="ECO:0000256" key="1">
    <source>
        <dbReference type="ARBA" id="ARBA00023115"/>
    </source>
</evidence>